<feature type="binding site" evidence="8">
    <location>
        <position position="79"/>
    </location>
    <ligand>
        <name>Zn(2+)</name>
        <dbReference type="ChEBI" id="CHEBI:29105"/>
        <note>catalytic</note>
    </ligand>
</feature>
<evidence type="ECO:0000256" key="1">
    <source>
        <dbReference type="ARBA" id="ARBA00010669"/>
    </source>
</evidence>
<comment type="subunit">
    <text evidence="2 8">Homodimer.</text>
</comment>
<proteinExistence type="inferred from homology"/>
<reference evidence="11" key="1">
    <citation type="submission" date="2017-02" db="EMBL/GenBank/DDBJ databases">
        <authorList>
            <person name="Varghese N."/>
            <person name="Submissions S."/>
        </authorList>
    </citation>
    <scope>NUCLEOTIDE SEQUENCE [LARGE SCALE GENOMIC DNA]</scope>
    <source>
        <strain evidence="11">ATCC BAA-73</strain>
    </source>
</reference>
<dbReference type="GO" id="GO:0052717">
    <property type="term" value="F:tRNA-specific adenosine-34 deaminase activity"/>
    <property type="evidence" value="ECO:0007669"/>
    <property type="project" value="UniProtKB-UniRule"/>
</dbReference>
<dbReference type="Gene3D" id="3.40.140.10">
    <property type="entry name" value="Cytidine Deaminase, domain 2"/>
    <property type="match status" value="1"/>
</dbReference>
<dbReference type="EMBL" id="FUWM01000030">
    <property type="protein sequence ID" value="SKA05518.1"/>
    <property type="molecule type" value="Genomic_DNA"/>
</dbReference>
<evidence type="ECO:0000256" key="3">
    <source>
        <dbReference type="ARBA" id="ARBA00022694"/>
    </source>
</evidence>
<keyword evidence="4 8" id="KW-0479">Metal-binding</keyword>
<feature type="binding site" evidence="8">
    <location>
        <position position="76"/>
    </location>
    <ligand>
        <name>Zn(2+)</name>
        <dbReference type="ChEBI" id="CHEBI:29105"/>
        <note>catalytic</note>
    </ligand>
</feature>
<gene>
    <name evidence="8" type="primary">tadA</name>
    <name evidence="10" type="ORF">SAMN02745118_02642</name>
</gene>
<feature type="active site" description="Proton donor" evidence="8">
    <location>
        <position position="48"/>
    </location>
</feature>
<sequence length="143" mass="15798">MELALAEAKIAYDKDEVPIGAVMVRDDEVIARSHNLKEELNDPTAHAEMLAIRQATEKLGGWRLTDCTLYVTIEPCPMCAGALVQSRVDQLIYGAKDPKAGAAGSIINIVDSPDFNHQLKIKLGILEDKCSNIMKSFFRNLRN</sequence>
<dbReference type="Pfam" id="PF14437">
    <property type="entry name" value="MafB19-deam"/>
    <property type="match status" value="1"/>
</dbReference>
<dbReference type="PANTHER" id="PTHR11079">
    <property type="entry name" value="CYTOSINE DEAMINASE FAMILY MEMBER"/>
    <property type="match status" value="1"/>
</dbReference>
<dbReference type="InterPro" id="IPR016192">
    <property type="entry name" value="APOBEC/CMP_deaminase_Zn-bd"/>
</dbReference>
<name>A0A1T4QQI7_9FIRM</name>
<dbReference type="GO" id="GO:0002100">
    <property type="term" value="P:tRNA wobble adenosine to inosine editing"/>
    <property type="evidence" value="ECO:0007669"/>
    <property type="project" value="UniProtKB-UniRule"/>
</dbReference>
<keyword evidence="11" id="KW-1185">Reference proteome</keyword>
<dbReference type="PROSITE" id="PS51747">
    <property type="entry name" value="CYT_DCMP_DEAMINASES_2"/>
    <property type="match status" value="1"/>
</dbReference>
<evidence type="ECO:0000313" key="10">
    <source>
        <dbReference type="EMBL" id="SKA05518.1"/>
    </source>
</evidence>
<evidence type="ECO:0000256" key="5">
    <source>
        <dbReference type="ARBA" id="ARBA00022801"/>
    </source>
</evidence>
<dbReference type="AlphaFoldDB" id="A0A1T4QQI7"/>
<evidence type="ECO:0000256" key="4">
    <source>
        <dbReference type="ARBA" id="ARBA00022723"/>
    </source>
</evidence>
<feature type="binding site" evidence="8">
    <location>
        <position position="46"/>
    </location>
    <ligand>
        <name>Zn(2+)</name>
        <dbReference type="ChEBI" id="CHEBI:29105"/>
        <note>catalytic</note>
    </ligand>
</feature>
<dbReference type="SUPFAM" id="SSF53927">
    <property type="entry name" value="Cytidine deaminase-like"/>
    <property type="match status" value="1"/>
</dbReference>
<evidence type="ECO:0000256" key="6">
    <source>
        <dbReference type="ARBA" id="ARBA00022833"/>
    </source>
</evidence>
<dbReference type="GO" id="GO:0008270">
    <property type="term" value="F:zinc ion binding"/>
    <property type="evidence" value="ECO:0007669"/>
    <property type="project" value="UniProtKB-UniRule"/>
</dbReference>
<keyword evidence="3 8" id="KW-0819">tRNA processing</keyword>
<comment type="catalytic activity">
    <reaction evidence="7 8">
        <text>adenosine(34) in tRNA + H2O + H(+) = inosine(34) in tRNA + NH4(+)</text>
        <dbReference type="Rhea" id="RHEA:43168"/>
        <dbReference type="Rhea" id="RHEA-COMP:10373"/>
        <dbReference type="Rhea" id="RHEA-COMP:10374"/>
        <dbReference type="ChEBI" id="CHEBI:15377"/>
        <dbReference type="ChEBI" id="CHEBI:15378"/>
        <dbReference type="ChEBI" id="CHEBI:28938"/>
        <dbReference type="ChEBI" id="CHEBI:74411"/>
        <dbReference type="ChEBI" id="CHEBI:82852"/>
        <dbReference type="EC" id="3.5.4.33"/>
    </reaction>
</comment>
<dbReference type="InterPro" id="IPR016193">
    <property type="entry name" value="Cytidine_deaminase-like"/>
</dbReference>
<dbReference type="PANTHER" id="PTHR11079:SF202">
    <property type="entry name" value="TRNA-SPECIFIC ADENOSINE DEAMINASE"/>
    <property type="match status" value="1"/>
</dbReference>
<dbReference type="STRING" id="142842.SAMN02745118_02642"/>
<dbReference type="HAMAP" id="MF_00972">
    <property type="entry name" value="tRNA_aden_deaminase"/>
    <property type="match status" value="1"/>
</dbReference>
<organism evidence="10 11">
    <name type="scientific">Selenihalanaerobacter shriftii</name>
    <dbReference type="NCBI Taxonomy" id="142842"/>
    <lineage>
        <taxon>Bacteria</taxon>
        <taxon>Bacillati</taxon>
        <taxon>Bacillota</taxon>
        <taxon>Clostridia</taxon>
        <taxon>Halanaerobiales</taxon>
        <taxon>Halobacteroidaceae</taxon>
        <taxon>Selenihalanaerobacter</taxon>
    </lineage>
</organism>
<keyword evidence="6 8" id="KW-0862">Zinc</keyword>
<comment type="similarity">
    <text evidence="1">Belongs to the cytidine and deoxycytidylate deaminase family. ADAT2 subfamily.</text>
</comment>
<protein>
    <recommendedName>
        <fullName evidence="8">tRNA-specific adenosine deaminase</fullName>
        <ecNumber evidence="8">3.5.4.33</ecNumber>
    </recommendedName>
</protein>
<dbReference type="InterPro" id="IPR028883">
    <property type="entry name" value="tRNA_aden_deaminase"/>
</dbReference>
<dbReference type="Proteomes" id="UP000190625">
    <property type="component" value="Unassembled WGS sequence"/>
</dbReference>
<dbReference type="FunFam" id="3.40.140.10:FF:000005">
    <property type="entry name" value="tRNA-specific adenosine deaminase"/>
    <property type="match status" value="1"/>
</dbReference>
<comment type="cofactor">
    <cofactor evidence="8">
        <name>Zn(2+)</name>
        <dbReference type="ChEBI" id="CHEBI:29105"/>
    </cofactor>
    <text evidence="8">Binds 1 zinc ion per subunit.</text>
</comment>
<comment type="function">
    <text evidence="8">Catalyzes the deamination of adenosine to inosine at the wobble position 34 of tRNA(Arg2).</text>
</comment>
<feature type="domain" description="CMP/dCMP-type deaminase" evidence="9">
    <location>
        <begin position="1"/>
        <end position="106"/>
    </location>
</feature>
<dbReference type="InterPro" id="IPR002125">
    <property type="entry name" value="CMP_dCMP_dom"/>
</dbReference>
<accession>A0A1T4QQI7</accession>
<evidence type="ECO:0000256" key="8">
    <source>
        <dbReference type="HAMAP-Rule" id="MF_00972"/>
    </source>
</evidence>
<dbReference type="CDD" id="cd01285">
    <property type="entry name" value="nucleoside_deaminase"/>
    <property type="match status" value="1"/>
</dbReference>
<dbReference type="NCBIfam" id="NF008113">
    <property type="entry name" value="PRK10860.1"/>
    <property type="match status" value="1"/>
</dbReference>
<evidence type="ECO:0000313" key="11">
    <source>
        <dbReference type="Proteomes" id="UP000190625"/>
    </source>
</evidence>
<evidence type="ECO:0000256" key="2">
    <source>
        <dbReference type="ARBA" id="ARBA00011738"/>
    </source>
</evidence>
<dbReference type="InterPro" id="IPR058535">
    <property type="entry name" value="MafB19-deam"/>
</dbReference>
<evidence type="ECO:0000259" key="9">
    <source>
        <dbReference type="PROSITE" id="PS51747"/>
    </source>
</evidence>
<evidence type="ECO:0000256" key="7">
    <source>
        <dbReference type="ARBA" id="ARBA00048045"/>
    </source>
</evidence>
<dbReference type="EC" id="3.5.4.33" evidence="8"/>
<dbReference type="PROSITE" id="PS00903">
    <property type="entry name" value="CYT_DCMP_DEAMINASES_1"/>
    <property type="match status" value="1"/>
</dbReference>
<keyword evidence="5 8" id="KW-0378">Hydrolase</keyword>